<dbReference type="OrthoDB" id="5245063at2759"/>
<dbReference type="EMBL" id="GL629782">
    <property type="protein sequence ID" value="EFX02143.1"/>
    <property type="molecule type" value="Genomic_DNA"/>
</dbReference>
<protein>
    <submittedName>
        <fullName evidence="5">DNA repair protein</fullName>
    </submittedName>
</protein>
<evidence type="ECO:0000313" key="6">
    <source>
        <dbReference type="Proteomes" id="UP000007796"/>
    </source>
</evidence>
<dbReference type="AlphaFoldDB" id="F0XIT3"/>
<dbReference type="Pfam" id="PF21046">
    <property type="entry name" value="Rad26-like_C"/>
    <property type="match status" value="1"/>
</dbReference>
<dbReference type="HOGENOM" id="CLU_013058_1_0_1"/>
<sequence>MDDFSDDGFDELNVALLQELENNALESLQSQRPRQPNAGPGGLFRSQRLPGGAEVIEIDDDVDQADAEMLRELAHVAHVPAQHSRSSRLAVAAAPPPLPLPAYSQHSIANMPLPAASRQPPLQPQMQTQARTRPVHPVVPAGGRGPGRTITVARRPSVAAGLMAPADCATISDLQTRVRLLETDLYTANGKASVIQTLYNKAQAEHEAEIARIRKQKDDELAEQRQRAEVAVAAHRTAATELEFARQDLKEEVEKSRKGRRSERVGDGAPTTPRKDRSARSNWDVADGFDDVELLPSPSKGAGRRLKDVSGGATIPALERTPTKGKRRRPVADSPTGKPLELVAVATDDAAGTTRDPPLPAQPVVPPEKPPLLFLQEVLGHQSHPDEPSTIELFAQYSFPSNRSQSLAFLMLQRIPKLEGTQGTTRLMLDFCQLVLGIWSQCLREEYYSPVRALVSLLTYILTENPTDLASHILHSLLPLAQETSYLVAGPAFNCPGGSLADHPDYAVRQLAAEIDTGAIMSLLRLAALGCLTPSTADEPAQRPSQPATQYAYPDLAASAQTLFWSLISFEFVLLMLSSKQPPDAFLGMLSLLRTSALPDSIGPITNDPSRDAGVVASMVIDRITHHIDDPPRWATPCKYTEWDVRLSALGVLDCFAQSSFGRLSLAASNCAFPRLVAVFFSAYGELRDRDLLREPLHLAADDLSLPDDRLRAYGIGGFDLAQTLGRPISDTTDSSVEQPGSSCDVDRNFVPLVLAYVSAVVDLLHSIVTDPYTAAVANIPTKLAETRGGAQSMYLLIMARMGFRIDPVFSVGLRDETRQLALELFNLAATPEEQKDYYEWAEQSCNFWHDGTADPFSEAADADCMVP</sequence>
<dbReference type="InterPro" id="IPR022093">
    <property type="entry name" value="Rad26-like_helical"/>
</dbReference>
<feature type="domain" description="Rad26-like N-terminal" evidence="4">
    <location>
        <begin position="374"/>
        <end position="419"/>
    </location>
</feature>
<feature type="region of interest" description="Disordered" evidence="1">
    <location>
        <begin position="129"/>
        <end position="150"/>
    </location>
</feature>
<dbReference type="STRING" id="655863.F0XIT3"/>
<organism evidence="6">
    <name type="scientific">Grosmannia clavigera (strain kw1407 / UAMH 11150)</name>
    <name type="common">Blue stain fungus</name>
    <name type="synonym">Graphiocladiella clavigera</name>
    <dbReference type="NCBI Taxonomy" id="655863"/>
    <lineage>
        <taxon>Eukaryota</taxon>
        <taxon>Fungi</taxon>
        <taxon>Dikarya</taxon>
        <taxon>Ascomycota</taxon>
        <taxon>Pezizomycotina</taxon>
        <taxon>Sordariomycetes</taxon>
        <taxon>Sordariomycetidae</taxon>
        <taxon>Ophiostomatales</taxon>
        <taxon>Ophiostomataceae</taxon>
        <taxon>Leptographium</taxon>
    </lineage>
</organism>
<feature type="compositionally biased region" description="Basic and acidic residues" evidence="1">
    <location>
        <begin position="250"/>
        <end position="266"/>
    </location>
</feature>
<feature type="region of interest" description="Disordered" evidence="1">
    <location>
        <begin position="250"/>
        <end position="342"/>
    </location>
</feature>
<dbReference type="eggNOG" id="ENOG502RZ1G">
    <property type="taxonomic scope" value="Eukaryota"/>
</dbReference>
<dbReference type="InParanoid" id="F0XIT3"/>
<evidence type="ECO:0000313" key="5">
    <source>
        <dbReference type="EMBL" id="EFX02143.1"/>
    </source>
</evidence>
<evidence type="ECO:0000259" key="4">
    <source>
        <dbReference type="Pfam" id="PF21048"/>
    </source>
</evidence>
<dbReference type="Proteomes" id="UP000007796">
    <property type="component" value="Unassembled WGS sequence"/>
</dbReference>
<dbReference type="GeneID" id="25975154"/>
<evidence type="ECO:0000259" key="3">
    <source>
        <dbReference type="Pfam" id="PF21046"/>
    </source>
</evidence>
<keyword evidence="6" id="KW-1185">Reference proteome</keyword>
<feature type="domain" description="Rad26-like C-terminal" evidence="3">
    <location>
        <begin position="778"/>
        <end position="841"/>
    </location>
</feature>
<dbReference type="InterPro" id="IPR048380">
    <property type="entry name" value="Rad26-like_N"/>
</dbReference>
<feature type="domain" description="Rad26-like helical repeats" evidence="2">
    <location>
        <begin position="480"/>
        <end position="687"/>
    </location>
</feature>
<dbReference type="InterPro" id="IPR048379">
    <property type="entry name" value="Rad26-like_C"/>
</dbReference>
<reference evidence="5 6" key="1">
    <citation type="journal article" date="2011" name="Proc. Natl. Acad. Sci. U.S.A.">
        <title>Genome and transcriptome analyses of the mountain pine beetle-fungal symbiont Grosmannia clavigera, a lodgepole pine pathogen.</title>
        <authorList>
            <person name="DiGuistini S."/>
            <person name="Wang Y."/>
            <person name="Liao N.Y."/>
            <person name="Taylor G."/>
            <person name="Tanguay P."/>
            <person name="Feau N."/>
            <person name="Henrissat B."/>
            <person name="Chan S.K."/>
            <person name="Hesse-Orce U."/>
            <person name="Alamouti S.M."/>
            <person name="Tsui C.K.M."/>
            <person name="Docking R.T."/>
            <person name="Levasseur A."/>
            <person name="Haridas S."/>
            <person name="Robertson G."/>
            <person name="Birol I."/>
            <person name="Holt R.A."/>
            <person name="Marra M.A."/>
            <person name="Hamelin R.C."/>
            <person name="Hirst M."/>
            <person name="Jones S.J.M."/>
            <person name="Bohlmann J."/>
            <person name="Breuil C."/>
        </authorList>
    </citation>
    <scope>NUCLEOTIDE SEQUENCE [LARGE SCALE GENOMIC DNA]</scope>
    <source>
        <strain evidence="6">kw1407 / UAMH 11150</strain>
    </source>
</reference>
<dbReference type="Pfam" id="PF21048">
    <property type="entry name" value="Rad26-like_N"/>
    <property type="match status" value="1"/>
</dbReference>
<proteinExistence type="predicted"/>
<feature type="region of interest" description="Disordered" evidence="1">
    <location>
        <begin position="25"/>
        <end position="52"/>
    </location>
</feature>
<dbReference type="RefSeq" id="XP_014171625.1">
    <property type="nucleotide sequence ID" value="XM_014316150.1"/>
</dbReference>
<accession>F0XIT3</accession>
<name>F0XIT3_GROCL</name>
<dbReference type="Pfam" id="PF12331">
    <property type="entry name" value="Rad26-like_helical_rpts"/>
    <property type="match status" value="1"/>
</dbReference>
<evidence type="ECO:0000259" key="2">
    <source>
        <dbReference type="Pfam" id="PF12331"/>
    </source>
</evidence>
<evidence type="ECO:0000256" key="1">
    <source>
        <dbReference type="SAM" id="MobiDB-lite"/>
    </source>
</evidence>
<gene>
    <name evidence="5" type="ORF">CMQ_2192</name>
</gene>